<evidence type="ECO:0000313" key="5">
    <source>
        <dbReference type="Proteomes" id="UP000051497"/>
    </source>
</evidence>
<dbReference type="Gene3D" id="1.20.120.520">
    <property type="entry name" value="nmb1532 protein domain like"/>
    <property type="match status" value="1"/>
</dbReference>
<dbReference type="OrthoDB" id="5654170at2"/>
<evidence type="ECO:0000259" key="2">
    <source>
        <dbReference type="Pfam" id="PF01814"/>
    </source>
</evidence>
<feature type="domain" description="Hemerythrin-like" evidence="2">
    <location>
        <begin position="3"/>
        <end position="134"/>
    </location>
</feature>
<keyword evidence="5" id="KW-1185">Reference proteome</keyword>
<evidence type="ECO:0000313" key="3">
    <source>
        <dbReference type="EMBL" id="KRG20520.1"/>
    </source>
</evidence>
<evidence type="ECO:0000256" key="1">
    <source>
        <dbReference type="SAM" id="Coils"/>
    </source>
</evidence>
<dbReference type="RefSeq" id="WP_075067060.1">
    <property type="nucleotide sequence ID" value="NZ_LKAJ02000001.1"/>
</dbReference>
<evidence type="ECO:0000313" key="4">
    <source>
        <dbReference type="EMBL" id="MCS5712187.1"/>
    </source>
</evidence>
<organism evidence="3">
    <name type="scientific">Candidatus Berkiella aquae</name>
    <dbReference type="NCBI Taxonomy" id="295108"/>
    <lineage>
        <taxon>Bacteria</taxon>
        <taxon>Pseudomonadati</taxon>
        <taxon>Pseudomonadota</taxon>
        <taxon>Gammaproteobacteria</taxon>
        <taxon>Candidatus Berkiellales</taxon>
        <taxon>Candidatus Berkiellaceae</taxon>
        <taxon>Candidatus Berkiella</taxon>
    </lineage>
</organism>
<dbReference type="EMBL" id="LKAJ01000011">
    <property type="protein sequence ID" value="KRG20520.1"/>
    <property type="molecule type" value="Genomic_DNA"/>
</dbReference>
<keyword evidence="1" id="KW-0175">Coiled coil</keyword>
<dbReference type="InterPro" id="IPR012312">
    <property type="entry name" value="Hemerythrin-like"/>
</dbReference>
<comment type="caution">
    <text evidence="3">The sequence shown here is derived from an EMBL/GenBank/DDBJ whole genome shotgun (WGS) entry which is preliminary data.</text>
</comment>
<name>A0A0Q9YWM5_9GAMM</name>
<dbReference type="EMBL" id="LKAJ02000001">
    <property type="protein sequence ID" value="MCS5712187.1"/>
    <property type="molecule type" value="Genomic_DNA"/>
</dbReference>
<accession>A0A0Q9YWM5</accession>
<feature type="coiled-coil region" evidence="1">
    <location>
        <begin position="79"/>
        <end position="106"/>
    </location>
</feature>
<dbReference type="Pfam" id="PF01814">
    <property type="entry name" value="Hemerythrin"/>
    <property type="match status" value="1"/>
</dbReference>
<protein>
    <submittedName>
        <fullName evidence="4">Hemerythrin domain-containing protein</fullName>
    </submittedName>
</protein>
<reference evidence="4" key="3">
    <citation type="submission" date="2021-06" db="EMBL/GenBank/DDBJ databases">
        <title>Genomic Description and Analysis of Intracellular Bacteria, Candidatus Berkiella cookevillensis and Candidatus Berkiella aquae.</title>
        <authorList>
            <person name="Kidane D.T."/>
            <person name="Mehari Y.T."/>
            <person name="Rice F.C."/>
            <person name="Arivett B.A."/>
            <person name="Farone A.L."/>
            <person name="Berk S.G."/>
            <person name="Farone M.B."/>
        </authorList>
    </citation>
    <scope>NUCLEOTIDE SEQUENCE</scope>
    <source>
        <strain evidence="4">HT99</strain>
    </source>
</reference>
<gene>
    <name evidence="4" type="ORF">HT99x_012150</name>
    <name evidence="3" type="ORF">HT99x_02451</name>
</gene>
<proteinExistence type="predicted"/>
<dbReference type="AlphaFoldDB" id="A0A0Q9YWM5"/>
<reference evidence="3" key="1">
    <citation type="submission" date="2015-09" db="EMBL/GenBank/DDBJ databases">
        <title>Draft Genome Sequences of Two Novel Amoeba-resistant Intranuclear Bacteria, Candidatus Berkiella cookevillensis and Candidatus Berkiella aquae.</title>
        <authorList>
            <person name="Mehari Y.T."/>
            <person name="Arivett B.A."/>
            <person name="Farone A.L."/>
            <person name="Gunderson J.H."/>
            <person name="Farone M.B."/>
        </authorList>
    </citation>
    <scope>NUCLEOTIDE SEQUENCE [LARGE SCALE GENOMIC DNA]</scope>
    <source>
        <strain evidence="3">HT99</strain>
    </source>
</reference>
<sequence>MRVDLYTNPHKEQREWLYHLAIQAGKIDYADNKSFGELSIKFNQLIAELHQHVRAEEAFVHPLFLAKDTQLADPLHADHESLEQMLNHLEQQMQIIQQENHAQKRNTLGLIFYRSFNRFISHYLEHMDEEERMLPFLWETYSDEQLMLCINSFKASIGIDEALETIVTTFPKLENHTQQRLFQGFKQNASPQRFVQFCTYLKKVLSEQHLEQLEARI</sequence>
<dbReference type="Proteomes" id="UP000051497">
    <property type="component" value="Unassembled WGS sequence"/>
</dbReference>
<reference evidence="4" key="2">
    <citation type="journal article" date="2016" name="Genome Announc.">
        <title>Draft Genome Sequences of Two Novel Amoeba-Resistant Intranuclear Bacteria, 'Candidatus Berkiella cookevillensis' and 'Candidatus Berkiella aquae'.</title>
        <authorList>
            <person name="Mehari Y.T."/>
            <person name="Arivett B.A."/>
            <person name="Farone A.L."/>
            <person name="Gunderson J.H."/>
            <person name="Farone M.B."/>
        </authorList>
    </citation>
    <scope>NUCLEOTIDE SEQUENCE</scope>
    <source>
        <strain evidence="4">HT99</strain>
    </source>
</reference>